<feature type="domain" description="Tyrosine specific protein phosphatases" evidence="2">
    <location>
        <begin position="181"/>
        <end position="253"/>
    </location>
</feature>
<dbReference type="CDD" id="cd17658">
    <property type="entry name" value="PTPc_plant_PTP1"/>
    <property type="match status" value="1"/>
</dbReference>
<sequence>MDKRIRSSDMTKLCRVALDPVNLSKNRYTDVIPFDSSRVVLTSCKDYRPSAKGYINASFIKTPAEGAAQFIATQGPLSHTFEDFWEMVLQNRCPAIVMLTRLVDNYKTLKCGDYFQAEDGPREFGNISIVTKWIKTTGSSLILRHLEVTKAESEEAPLSVFHIQYPEWPDHGVPKDSVAVREIFKRTYQLPPGLGPLVVHCSAGIGRTGTYCTIHDTLQRILAGDMSALDLANTVEIFRSQRVGMDRSCPFYLVASLLQQDWRRSNRAAVTSQ</sequence>
<dbReference type="InterPro" id="IPR050348">
    <property type="entry name" value="Protein-Tyr_Phosphatase"/>
</dbReference>
<dbReference type="GO" id="GO:0004725">
    <property type="term" value="F:protein tyrosine phosphatase activity"/>
    <property type="evidence" value="ECO:0007669"/>
    <property type="project" value="InterPro"/>
</dbReference>
<accession>A0A803M564</accession>
<keyword evidence="4" id="KW-1185">Reference proteome</keyword>
<dbReference type="PROSITE" id="PS00383">
    <property type="entry name" value="TYR_PHOSPHATASE_1"/>
    <property type="match status" value="1"/>
</dbReference>
<dbReference type="SMART" id="SM00404">
    <property type="entry name" value="PTPc_motif"/>
    <property type="match status" value="1"/>
</dbReference>
<dbReference type="Gramene" id="AUR62023587-RA">
    <property type="protein sequence ID" value="AUR62023587-RA:cds"/>
    <property type="gene ID" value="AUR62023587"/>
</dbReference>
<reference evidence="3" key="2">
    <citation type="submission" date="2021-03" db="UniProtKB">
        <authorList>
            <consortium name="EnsemblPlants"/>
        </authorList>
    </citation>
    <scope>IDENTIFICATION</scope>
</reference>
<dbReference type="OMA" id="WSIDKAP"/>
<dbReference type="PROSITE" id="PS50055">
    <property type="entry name" value="TYR_PHOSPHATASE_PTP"/>
    <property type="match status" value="1"/>
</dbReference>
<dbReference type="Gene3D" id="3.90.190.10">
    <property type="entry name" value="Protein tyrosine phosphatase superfamily"/>
    <property type="match status" value="1"/>
</dbReference>
<reference evidence="3" key="1">
    <citation type="journal article" date="2017" name="Nature">
        <title>The genome of Chenopodium quinoa.</title>
        <authorList>
            <person name="Jarvis D.E."/>
            <person name="Ho Y.S."/>
            <person name="Lightfoot D.J."/>
            <person name="Schmoeckel S.M."/>
            <person name="Li B."/>
            <person name="Borm T.J.A."/>
            <person name="Ohyanagi H."/>
            <person name="Mineta K."/>
            <person name="Michell C.T."/>
            <person name="Saber N."/>
            <person name="Kharbatia N.M."/>
            <person name="Rupper R.R."/>
            <person name="Sharp A.R."/>
            <person name="Dally N."/>
            <person name="Boughton B.A."/>
            <person name="Woo Y.H."/>
            <person name="Gao G."/>
            <person name="Schijlen E.G.W.M."/>
            <person name="Guo X."/>
            <person name="Momin A.A."/>
            <person name="Negrao S."/>
            <person name="Al-Babili S."/>
            <person name="Gehring C."/>
            <person name="Roessner U."/>
            <person name="Jung C."/>
            <person name="Murphy K."/>
            <person name="Arold S.T."/>
            <person name="Gojobori T."/>
            <person name="van der Linden C.G."/>
            <person name="van Loo E.N."/>
            <person name="Jellen E.N."/>
            <person name="Maughan P.J."/>
            <person name="Tester M."/>
        </authorList>
    </citation>
    <scope>NUCLEOTIDE SEQUENCE [LARGE SCALE GENOMIC DNA]</scope>
    <source>
        <strain evidence="3">cv. PI 614886</strain>
    </source>
</reference>
<dbReference type="PANTHER" id="PTHR19134">
    <property type="entry name" value="RECEPTOR-TYPE TYROSINE-PROTEIN PHOSPHATASE"/>
    <property type="match status" value="1"/>
</dbReference>
<dbReference type="Pfam" id="PF00102">
    <property type="entry name" value="Y_phosphatase"/>
    <property type="match status" value="1"/>
</dbReference>
<evidence type="ECO:0008006" key="5">
    <source>
        <dbReference type="Google" id="ProtNLM"/>
    </source>
</evidence>
<dbReference type="InterPro" id="IPR029021">
    <property type="entry name" value="Prot-tyrosine_phosphatase-like"/>
</dbReference>
<dbReference type="InterPro" id="IPR016130">
    <property type="entry name" value="Tyr_Pase_AS"/>
</dbReference>
<dbReference type="SMART" id="SM00194">
    <property type="entry name" value="PTPc"/>
    <property type="match status" value="1"/>
</dbReference>
<dbReference type="PRINTS" id="PR00700">
    <property type="entry name" value="PRTYPHPHTASE"/>
</dbReference>
<dbReference type="Proteomes" id="UP000596660">
    <property type="component" value="Unplaced"/>
</dbReference>
<dbReference type="InterPro" id="IPR003595">
    <property type="entry name" value="Tyr_Pase_cat"/>
</dbReference>
<dbReference type="AlphaFoldDB" id="A0A803M564"/>
<protein>
    <recommendedName>
        <fullName evidence="5">Protein tyrosine phosphatase 1</fullName>
    </recommendedName>
</protein>
<evidence type="ECO:0000313" key="4">
    <source>
        <dbReference type="Proteomes" id="UP000596660"/>
    </source>
</evidence>
<evidence type="ECO:0000259" key="2">
    <source>
        <dbReference type="PROSITE" id="PS50056"/>
    </source>
</evidence>
<dbReference type="PROSITE" id="PS50056">
    <property type="entry name" value="TYR_PHOSPHATASE_2"/>
    <property type="match status" value="1"/>
</dbReference>
<dbReference type="InterPro" id="IPR000242">
    <property type="entry name" value="PTP_cat"/>
</dbReference>
<feature type="domain" description="Tyrosine-protein phosphatase" evidence="1">
    <location>
        <begin position="14"/>
        <end position="245"/>
    </location>
</feature>
<dbReference type="EnsemblPlants" id="AUR62023587-RA">
    <property type="protein sequence ID" value="AUR62023587-RA:cds"/>
    <property type="gene ID" value="AUR62023587"/>
</dbReference>
<proteinExistence type="predicted"/>
<name>A0A803M564_CHEQI</name>
<dbReference type="PANTHER" id="PTHR19134:SF449">
    <property type="entry name" value="TYROSINE-PROTEIN PHOSPHATASE 1"/>
    <property type="match status" value="1"/>
</dbReference>
<evidence type="ECO:0000313" key="3">
    <source>
        <dbReference type="EnsemblPlants" id="AUR62023587-RA:cds"/>
    </source>
</evidence>
<dbReference type="SUPFAM" id="SSF52799">
    <property type="entry name" value="(Phosphotyrosine protein) phosphatases II"/>
    <property type="match status" value="1"/>
</dbReference>
<evidence type="ECO:0000259" key="1">
    <source>
        <dbReference type="PROSITE" id="PS50055"/>
    </source>
</evidence>
<organism evidence="3 4">
    <name type="scientific">Chenopodium quinoa</name>
    <name type="common">Quinoa</name>
    <dbReference type="NCBI Taxonomy" id="63459"/>
    <lineage>
        <taxon>Eukaryota</taxon>
        <taxon>Viridiplantae</taxon>
        <taxon>Streptophyta</taxon>
        <taxon>Embryophyta</taxon>
        <taxon>Tracheophyta</taxon>
        <taxon>Spermatophyta</taxon>
        <taxon>Magnoliopsida</taxon>
        <taxon>eudicotyledons</taxon>
        <taxon>Gunneridae</taxon>
        <taxon>Pentapetalae</taxon>
        <taxon>Caryophyllales</taxon>
        <taxon>Chenopodiaceae</taxon>
        <taxon>Chenopodioideae</taxon>
        <taxon>Atripliceae</taxon>
        <taxon>Chenopodium</taxon>
    </lineage>
</organism>
<dbReference type="InterPro" id="IPR000387">
    <property type="entry name" value="Tyr_Pase_dom"/>
</dbReference>